<evidence type="ECO:0000256" key="5">
    <source>
        <dbReference type="ARBA" id="ARBA00023002"/>
    </source>
</evidence>
<dbReference type="Pfam" id="PF04777">
    <property type="entry name" value="Evr1_Alr"/>
    <property type="match status" value="1"/>
</dbReference>
<comment type="subcellular location">
    <subcellularLocation>
        <location evidence="2">Mitochondrion intermembrane space</location>
    </subcellularLocation>
</comment>
<dbReference type="FunFam" id="1.20.120.310:FF:000003">
    <property type="entry name" value="Sulfhydryl oxidase"/>
    <property type="match status" value="1"/>
</dbReference>
<dbReference type="InterPro" id="IPR036774">
    <property type="entry name" value="ERV/ALR_sulphydryl_oxid_sf"/>
</dbReference>
<dbReference type="EC" id="1.8.3.2" evidence="9"/>
<keyword evidence="7" id="KW-1015">Disulfide bond</keyword>
<gene>
    <name evidence="12" type="ORF">XAT740_LOCUS14276</name>
</gene>
<dbReference type="Proteomes" id="UP000663828">
    <property type="component" value="Unassembled WGS sequence"/>
</dbReference>
<evidence type="ECO:0000256" key="1">
    <source>
        <dbReference type="ARBA" id="ARBA00001974"/>
    </source>
</evidence>
<evidence type="ECO:0000256" key="3">
    <source>
        <dbReference type="ARBA" id="ARBA00022630"/>
    </source>
</evidence>
<evidence type="ECO:0000256" key="7">
    <source>
        <dbReference type="ARBA" id="ARBA00023157"/>
    </source>
</evidence>
<protein>
    <recommendedName>
        <fullName evidence="9">Sulfhydryl oxidase</fullName>
        <ecNumber evidence="9">1.8.3.2</ecNumber>
    </recommendedName>
</protein>
<comment type="cofactor">
    <cofactor evidence="1 9">
        <name>FAD</name>
        <dbReference type="ChEBI" id="CHEBI:57692"/>
    </cofactor>
</comment>
<evidence type="ECO:0000256" key="10">
    <source>
        <dbReference type="SAM" id="MobiDB-lite"/>
    </source>
</evidence>
<dbReference type="PROSITE" id="PS51324">
    <property type="entry name" value="ERV_ALR"/>
    <property type="match status" value="1"/>
</dbReference>
<dbReference type="InterPro" id="IPR039799">
    <property type="entry name" value="ALR/ERV"/>
</dbReference>
<evidence type="ECO:0000256" key="8">
    <source>
        <dbReference type="ARBA" id="ARBA00048864"/>
    </source>
</evidence>
<dbReference type="PANTHER" id="PTHR12645">
    <property type="entry name" value="ALR/ERV"/>
    <property type="match status" value="1"/>
</dbReference>
<keyword evidence="13" id="KW-1185">Reference proteome</keyword>
<organism evidence="12 13">
    <name type="scientific">Adineta ricciae</name>
    <name type="common">Rotifer</name>
    <dbReference type="NCBI Taxonomy" id="249248"/>
    <lineage>
        <taxon>Eukaryota</taxon>
        <taxon>Metazoa</taxon>
        <taxon>Spiralia</taxon>
        <taxon>Gnathifera</taxon>
        <taxon>Rotifera</taxon>
        <taxon>Eurotatoria</taxon>
        <taxon>Bdelloidea</taxon>
        <taxon>Adinetida</taxon>
        <taxon>Adinetidae</taxon>
        <taxon>Adineta</taxon>
    </lineage>
</organism>
<reference evidence="12" key="1">
    <citation type="submission" date="2021-02" db="EMBL/GenBank/DDBJ databases">
        <authorList>
            <person name="Nowell W R."/>
        </authorList>
    </citation>
    <scope>NUCLEOTIDE SEQUENCE</scope>
</reference>
<dbReference type="GO" id="GO:0005758">
    <property type="term" value="C:mitochondrial intermembrane space"/>
    <property type="evidence" value="ECO:0007669"/>
    <property type="project" value="UniProtKB-SubCell"/>
</dbReference>
<name>A0A814I7Y1_ADIRI</name>
<keyword evidence="3 9" id="KW-0285">Flavoprotein</keyword>
<proteinExistence type="predicted"/>
<evidence type="ECO:0000313" key="12">
    <source>
        <dbReference type="EMBL" id="CAF1021815.1"/>
    </source>
</evidence>
<dbReference type="SUPFAM" id="SSF69000">
    <property type="entry name" value="FAD-dependent thiol oxidase"/>
    <property type="match status" value="1"/>
</dbReference>
<evidence type="ECO:0000313" key="13">
    <source>
        <dbReference type="Proteomes" id="UP000663828"/>
    </source>
</evidence>
<keyword evidence="4 9" id="KW-0274">FAD</keyword>
<dbReference type="GO" id="GO:0016971">
    <property type="term" value="F:flavin-dependent sulfhydryl oxidase activity"/>
    <property type="evidence" value="ECO:0007669"/>
    <property type="project" value="InterPro"/>
</dbReference>
<keyword evidence="6" id="KW-0496">Mitochondrion</keyword>
<evidence type="ECO:0000256" key="2">
    <source>
        <dbReference type="ARBA" id="ARBA00004569"/>
    </source>
</evidence>
<feature type="region of interest" description="Disordered" evidence="10">
    <location>
        <begin position="1"/>
        <end position="38"/>
    </location>
</feature>
<accession>A0A814I7Y1</accession>
<comment type="caution">
    <text evidence="12">The sequence shown here is derived from an EMBL/GenBank/DDBJ whole genome shotgun (WGS) entry which is preliminary data.</text>
</comment>
<evidence type="ECO:0000259" key="11">
    <source>
        <dbReference type="PROSITE" id="PS51324"/>
    </source>
</evidence>
<dbReference type="AlphaFoldDB" id="A0A814I7Y1"/>
<evidence type="ECO:0000256" key="4">
    <source>
        <dbReference type="ARBA" id="ARBA00022827"/>
    </source>
</evidence>
<dbReference type="PANTHER" id="PTHR12645:SF0">
    <property type="entry name" value="FAD-LINKED SULFHYDRYL OXIDASE ALR"/>
    <property type="match status" value="1"/>
</dbReference>
<dbReference type="EMBL" id="CAJNOR010000853">
    <property type="protein sequence ID" value="CAF1021815.1"/>
    <property type="molecule type" value="Genomic_DNA"/>
</dbReference>
<sequence length="207" mass="24056">MFKKYTNSDSSDDFGYERRQHGRKPTNENKFNPINEHHEYSKVYSTDSKSTIVDEDHPDKPCKACVDFKDWLRKGLTTQTEQTPQTVEQQISINSQCPLMRDDLGRASWSLLHTMAAYYPVKPKEEEQQSMSEFICSFSKLFPCPECRTDFQEEISKSPPDLSSRLGLSTWMCNQHNIVNKKLGKPEFDCRQVLERWKDGPADGRCD</sequence>
<keyword evidence="5 9" id="KW-0560">Oxidoreductase</keyword>
<dbReference type="InterPro" id="IPR017905">
    <property type="entry name" value="ERV/ALR_sulphydryl_oxidase"/>
</dbReference>
<comment type="catalytic activity">
    <reaction evidence="8 9">
        <text>2 R'C(R)SH + O2 = R'C(R)S-S(R)CR' + H2O2</text>
        <dbReference type="Rhea" id="RHEA:17357"/>
        <dbReference type="ChEBI" id="CHEBI:15379"/>
        <dbReference type="ChEBI" id="CHEBI:16240"/>
        <dbReference type="ChEBI" id="CHEBI:16520"/>
        <dbReference type="ChEBI" id="CHEBI:17412"/>
        <dbReference type="EC" id="1.8.3.2"/>
    </reaction>
</comment>
<evidence type="ECO:0000256" key="9">
    <source>
        <dbReference type="RuleBase" id="RU371123"/>
    </source>
</evidence>
<dbReference type="Gene3D" id="1.20.120.310">
    <property type="entry name" value="ERV/ALR sulfhydryl oxidase domain"/>
    <property type="match status" value="1"/>
</dbReference>
<dbReference type="GO" id="GO:0050660">
    <property type="term" value="F:flavin adenine dinucleotide binding"/>
    <property type="evidence" value="ECO:0007669"/>
    <property type="project" value="TreeGrafter"/>
</dbReference>
<evidence type="ECO:0000256" key="6">
    <source>
        <dbReference type="ARBA" id="ARBA00023128"/>
    </source>
</evidence>
<feature type="domain" description="ERV/ALR sulfhydryl oxidase" evidence="11">
    <location>
        <begin position="97"/>
        <end position="197"/>
    </location>
</feature>